<sequence>QIIDYTWGRAGTYSGEQDAPVRHIDFAEPYSAALRARLFAAARAAGVDLRAGGCYGCTQGPRLETAAEIARLRRDGCAMVGMTGMPEAALARELGLDYACVAVLANWAAGCDPEP</sequence>
<evidence type="ECO:0000256" key="1">
    <source>
        <dbReference type="ARBA" id="ARBA00022676"/>
    </source>
</evidence>
<dbReference type="PANTHER" id="PTHR42679:SF2">
    <property type="entry name" value="S-METHYL-5'-THIOADENOSINE PHOSPHORYLASE"/>
    <property type="match status" value="1"/>
</dbReference>
<dbReference type="GO" id="GO:0017061">
    <property type="term" value="F:S-methyl-5-thioadenosine phosphorylase activity"/>
    <property type="evidence" value="ECO:0007669"/>
    <property type="project" value="InterPro"/>
</dbReference>
<dbReference type="SUPFAM" id="SSF53167">
    <property type="entry name" value="Purine and uridine phosphorylases"/>
    <property type="match status" value="1"/>
</dbReference>
<protein>
    <submittedName>
        <fullName evidence="4">5'-methylthioadenosine phosphorylase</fullName>
    </submittedName>
</protein>
<dbReference type="PANTHER" id="PTHR42679">
    <property type="entry name" value="S-METHYL-5'-THIOADENOSINE PHOSPHORYLASE"/>
    <property type="match status" value="1"/>
</dbReference>
<evidence type="ECO:0000313" key="4">
    <source>
        <dbReference type="EMBL" id="EQD57423.1"/>
    </source>
</evidence>
<dbReference type="Pfam" id="PF01048">
    <property type="entry name" value="PNP_UDP_1"/>
    <property type="match status" value="1"/>
</dbReference>
<keyword evidence="1" id="KW-0328">Glycosyltransferase</keyword>
<dbReference type="InterPro" id="IPR000845">
    <property type="entry name" value="Nucleoside_phosphorylase_d"/>
</dbReference>
<evidence type="ECO:0000259" key="3">
    <source>
        <dbReference type="Pfam" id="PF01048"/>
    </source>
</evidence>
<dbReference type="Gene3D" id="3.40.50.1580">
    <property type="entry name" value="Nucleoside phosphorylase domain"/>
    <property type="match status" value="1"/>
</dbReference>
<reference evidence="4" key="1">
    <citation type="submission" date="2013-08" db="EMBL/GenBank/DDBJ databases">
        <authorList>
            <person name="Mendez C."/>
            <person name="Richter M."/>
            <person name="Ferrer M."/>
            <person name="Sanchez J."/>
        </authorList>
    </citation>
    <scope>NUCLEOTIDE SEQUENCE</scope>
</reference>
<comment type="caution">
    <text evidence="4">The sequence shown here is derived from an EMBL/GenBank/DDBJ whole genome shotgun (WGS) entry which is preliminary data.</text>
</comment>
<feature type="domain" description="Nucleoside phosphorylase" evidence="3">
    <location>
        <begin position="2"/>
        <end position="112"/>
    </location>
</feature>
<accession>T1ALQ1</accession>
<feature type="non-terminal residue" evidence="4">
    <location>
        <position position="1"/>
    </location>
</feature>
<dbReference type="InterPro" id="IPR010044">
    <property type="entry name" value="MTAP"/>
</dbReference>
<organism evidence="4">
    <name type="scientific">mine drainage metagenome</name>
    <dbReference type="NCBI Taxonomy" id="410659"/>
    <lineage>
        <taxon>unclassified sequences</taxon>
        <taxon>metagenomes</taxon>
        <taxon>ecological metagenomes</taxon>
    </lineage>
</organism>
<dbReference type="GO" id="GO:0005829">
    <property type="term" value="C:cytosol"/>
    <property type="evidence" value="ECO:0007669"/>
    <property type="project" value="TreeGrafter"/>
</dbReference>
<evidence type="ECO:0000256" key="2">
    <source>
        <dbReference type="ARBA" id="ARBA00022679"/>
    </source>
</evidence>
<keyword evidence="2" id="KW-0808">Transferase</keyword>
<name>T1ALQ1_9ZZZZ</name>
<gene>
    <name evidence="4" type="ORF">B1B_08810</name>
</gene>
<reference evidence="4" key="2">
    <citation type="journal article" date="2014" name="ISME J.">
        <title>Microbial stratification in low pH oxic and suboxic macroscopic growths along an acid mine drainage.</title>
        <authorList>
            <person name="Mendez-Garcia C."/>
            <person name="Mesa V."/>
            <person name="Sprenger R.R."/>
            <person name="Richter M."/>
            <person name="Diez M.S."/>
            <person name="Solano J."/>
            <person name="Bargiela R."/>
            <person name="Golyshina O.V."/>
            <person name="Manteca A."/>
            <person name="Ramos J.L."/>
            <person name="Gallego J.R."/>
            <person name="Llorente I."/>
            <person name="Martins Dos Santos V.A."/>
            <person name="Jensen O.N."/>
            <person name="Pelaez A.I."/>
            <person name="Sanchez J."/>
            <person name="Ferrer M."/>
        </authorList>
    </citation>
    <scope>NUCLEOTIDE SEQUENCE</scope>
</reference>
<proteinExistence type="predicted"/>
<dbReference type="GO" id="GO:0009116">
    <property type="term" value="P:nucleoside metabolic process"/>
    <property type="evidence" value="ECO:0007669"/>
    <property type="project" value="InterPro"/>
</dbReference>
<dbReference type="InterPro" id="IPR035994">
    <property type="entry name" value="Nucleoside_phosphorylase_sf"/>
</dbReference>
<dbReference type="GO" id="GO:0019509">
    <property type="term" value="P:L-methionine salvage from methylthioadenosine"/>
    <property type="evidence" value="ECO:0007669"/>
    <property type="project" value="TreeGrafter"/>
</dbReference>
<dbReference type="AlphaFoldDB" id="T1ALQ1"/>
<dbReference type="EMBL" id="AUZY01005776">
    <property type="protein sequence ID" value="EQD57423.1"/>
    <property type="molecule type" value="Genomic_DNA"/>
</dbReference>
<feature type="non-terminal residue" evidence="4">
    <location>
        <position position="115"/>
    </location>
</feature>